<evidence type="ECO:0000313" key="2">
    <source>
        <dbReference type="EMBL" id="GGH70608.1"/>
    </source>
</evidence>
<gene>
    <name evidence="2" type="primary">fra</name>
    <name evidence="2" type="ORF">GCM10007362_06870</name>
</gene>
<dbReference type="EMBL" id="BMDD01000001">
    <property type="protein sequence ID" value="GGH70608.1"/>
    <property type="molecule type" value="Genomic_DNA"/>
</dbReference>
<accession>A0ABQ1ZMM8</accession>
<keyword evidence="3" id="KW-1185">Reference proteome</keyword>
<name>A0ABQ1ZMM8_9BACL</name>
<dbReference type="Gene3D" id="3.90.1150.200">
    <property type="match status" value="1"/>
</dbReference>
<organism evidence="2 3">
    <name type="scientific">Saccharibacillus endophyticus</name>
    <dbReference type="NCBI Taxonomy" id="2060666"/>
    <lineage>
        <taxon>Bacteria</taxon>
        <taxon>Bacillati</taxon>
        <taxon>Bacillota</taxon>
        <taxon>Bacilli</taxon>
        <taxon>Bacillales</taxon>
        <taxon>Paenibacillaceae</taxon>
        <taxon>Saccharibacillus</taxon>
    </lineage>
</organism>
<sequence>MDAFKEYLDKVDDPLQKERLENIFAWIHETFPNLAAKVAWNQPMFTDHETFIIAFSTAKAHMSVAPEKAALERFADKIAASGYTHTNQLFRIPWKSPVDYDLLKEIIEFNIEDKADCTTFWRK</sequence>
<dbReference type="RefSeq" id="WP_172239088.1">
    <property type="nucleotide sequence ID" value="NZ_BMDD01000001.1"/>
</dbReference>
<dbReference type="SUPFAM" id="SSF159888">
    <property type="entry name" value="YdhG-like"/>
    <property type="match status" value="1"/>
</dbReference>
<dbReference type="Proteomes" id="UP000605427">
    <property type="component" value="Unassembled WGS sequence"/>
</dbReference>
<dbReference type="InterPro" id="IPR014922">
    <property type="entry name" value="YdhG-like"/>
</dbReference>
<reference evidence="3" key="1">
    <citation type="journal article" date="2019" name="Int. J. Syst. Evol. Microbiol.">
        <title>The Global Catalogue of Microorganisms (GCM) 10K type strain sequencing project: providing services to taxonomists for standard genome sequencing and annotation.</title>
        <authorList>
            <consortium name="The Broad Institute Genomics Platform"/>
            <consortium name="The Broad Institute Genome Sequencing Center for Infectious Disease"/>
            <person name="Wu L."/>
            <person name="Ma J."/>
        </authorList>
    </citation>
    <scope>NUCLEOTIDE SEQUENCE [LARGE SCALE GENOMIC DNA]</scope>
    <source>
        <strain evidence="3">CCM 8702</strain>
    </source>
</reference>
<protein>
    <submittedName>
        <fullName evidence="2">Intracellular iron chaperone frataxin</fullName>
    </submittedName>
</protein>
<proteinExistence type="predicted"/>
<evidence type="ECO:0000259" key="1">
    <source>
        <dbReference type="Pfam" id="PF08818"/>
    </source>
</evidence>
<comment type="caution">
    <text evidence="2">The sequence shown here is derived from an EMBL/GenBank/DDBJ whole genome shotgun (WGS) entry which is preliminary data.</text>
</comment>
<dbReference type="Pfam" id="PF08818">
    <property type="entry name" value="DUF1801"/>
    <property type="match status" value="1"/>
</dbReference>
<evidence type="ECO:0000313" key="3">
    <source>
        <dbReference type="Proteomes" id="UP000605427"/>
    </source>
</evidence>
<feature type="domain" description="YdhG-like" evidence="1">
    <location>
        <begin position="16"/>
        <end position="111"/>
    </location>
</feature>